<proteinExistence type="predicted"/>
<dbReference type="InterPro" id="IPR015813">
    <property type="entry name" value="Pyrv/PenolPyrv_kinase-like_dom"/>
</dbReference>
<dbReference type="RefSeq" id="XP_013262391.1">
    <property type="nucleotide sequence ID" value="XM_013406937.1"/>
</dbReference>
<dbReference type="GO" id="GO:0003824">
    <property type="term" value="F:catalytic activity"/>
    <property type="evidence" value="ECO:0007669"/>
    <property type="project" value="InterPro"/>
</dbReference>
<keyword evidence="2" id="KW-1185">Reference proteome</keyword>
<dbReference type="AlphaFoldDB" id="A0A072PIY0"/>
<dbReference type="EMBL" id="AMGV01000003">
    <property type="protein sequence ID" value="KEF59801.1"/>
    <property type="molecule type" value="Genomic_DNA"/>
</dbReference>
<reference evidence="1 2" key="1">
    <citation type="submission" date="2013-03" db="EMBL/GenBank/DDBJ databases">
        <title>The Genome Sequence of Exophiala aquamarina CBS 119918.</title>
        <authorList>
            <consortium name="The Broad Institute Genomics Platform"/>
            <person name="Cuomo C."/>
            <person name="de Hoog S."/>
            <person name="Gorbushina A."/>
            <person name="Walker B."/>
            <person name="Young S.K."/>
            <person name="Zeng Q."/>
            <person name="Gargeya S."/>
            <person name="Fitzgerald M."/>
            <person name="Haas B."/>
            <person name="Abouelleil A."/>
            <person name="Allen A.W."/>
            <person name="Alvarado L."/>
            <person name="Arachchi H.M."/>
            <person name="Berlin A.M."/>
            <person name="Chapman S.B."/>
            <person name="Gainer-Dewar J."/>
            <person name="Goldberg J."/>
            <person name="Griggs A."/>
            <person name="Gujja S."/>
            <person name="Hansen M."/>
            <person name="Howarth C."/>
            <person name="Imamovic A."/>
            <person name="Ireland A."/>
            <person name="Larimer J."/>
            <person name="McCowan C."/>
            <person name="Murphy C."/>
            <person name="Pearson M."/>
            <person name="Poon T.W."/>
            <person name="Priest M."/>
            <person name="Roberts A."/>
            <person name="Saif S."/>
            <person name="Shea T."/>
            <person name="Sisk P."/>
            <person name="Sykes S."/>
            <person name="Wortman J."/>
            <person name="Nusbaum C."/>
            <person name="Birren B."/>
        </authorList>
    </citation>
    <scope>NUCLEOTIDE SEQUENCE [LARGE SCALE GENOMIC DNA]</scope>
    <source>
        <strain evidence="1 2">CBS 119918</strain>
    </source>
</reference>
<comment type="caution">
    <text evidence="1">The sequence shown here is derived from an EMBL/GenBank/DDBJ whole genome shotgun (WGS) entry which is preliminary data.</text>
</comment>
<sequence length="92" mass="9759">MSLNSFAQTLKSFHKPGQPFVVANVYDVLSARAVASLPSRKALGTASYSVASANSTPDDDLDLETNLLAIKGIASVAKEFNKPLTVDIQDGY</sequence>
<organism evidence="1 2">
    <name type="scientific">Exophiala aquamarina CBS 119918</name>
    <dbReference type="NCBI Taxonomy" id="1182545"/>
    <lineage>
        <taxon>Eukaryota</taxon>
        <taxon>Fungi</taxon>
        <taxon>Dikarya</taxon>
        <taxon>Ascomycota</taxon>
        <taxon>Pezizomycotina</taxon>
        <taxon>Eurotiomycetes</taxon>
        <taxon>Chaetothyriomycetidae</taxon>
        <taxon>Chaetothyriales</taxon>
        <taxon>Herpotrichiellaceae</taxon>
        <taxon>Exophiala</taxon>
    </lineage>
</organism>
<evidence type="ECO:0008006" key="3">
    <source>
        <dbReference type="Google" id="ProtNLM"/>
    </source>
</evidence>
<dbReference type="SUPFAM" id="SSF51621">
    <property type="entry name" value="Phosphoenolpyruvate/pyruvate domain"/>
    <property type="match status" value="1"/>
</dbReference>
<dbReference type="Proteomes" id="UP000027920">
    <property type="component" value="Unassembled WGS sequence"/>
</dbReference>
<evidence type="ECO:0000313" key="1">
    <source>
        <dbReference type="EMBL" id="KEF59801.1"/>
    </source>
</evidence>
<accession>A0A072PIY0</accession>
<evidence type="ECO:0000313" key="2">
    <source>
        <dbReference type="Proteomes" id="UP000027920"/>
    </source>
</evidence>
<dbReference type="Pfam" id="PF13714">
    <property type="entry name" value="PEP_mutase"/>
    <property type="match status" value="1"/>
</dbReference>
<dbReference type="OrthoDB" id="429143at2759"/>
<gene>
    <name evidence="1" type="ORF">A1O9_04649</name>
</gene>
<protein>
    <recommendedName>
        <fullName evidence="3">Methylisocitrate lyase</fullName>
    </recommendedName>
</protein>
<dbReference type="VEuPathDB" id="FungiDB:A1O9_04649"/>
<name>A0A072PIY0_9EURO</name>
<dbReference type="GeneID" id="25279578"/>
<dbReference type="HOGENOM" id="CLU_2413272_0_0_1"/>
<dbReference type="InterPro" id="IPR040442">
    <property type="entry name" value="Pyrv_kinase-like_dom_sf"/>
</dbReference>
<dbReference type="Gene3D" id="3.20.20.60">
    <property type="entry name" value="Phosphoenolpyruvate-binding domains"/>
    <property type="match status" value="1"/>
</dbReference>